<feature type="modified residue" description="4-aspartylphosphate" evidence="1">
    <location>
        <position position="53"/>
    </location>
</feature>
<dbReference type="SMART" id="SM00448">
    <property type="entry name" value="REC"/>
    <property type="match status" value="1"/>
</dbReference>
<dbReference type="OrthoDB" id="5637927at2"/>
<dbReference type="InterPro" id="IPR001789">
    <property type="entry name" value="Sig_transdc_resp-reg_receiver"/>
</dbReference>
<gene>
    <name evidence="3" type="ORF">EDC35_1071</name>
</gene>
<sequence length="124" mass="14192">MRILIIDDSPLVWRRVFDMLHDMSFISLLFYARTLAEARYCLAGCVPDLVILDTALPDGNGLDLLRHPHIARPETRVALFTNSTDLKGKGLALEADWFFDKSLDYSQLLNLIKDRAYWLKPGPE</sequence>
<organism evidence="3 4">
    <name type="scientific">Thiobaca trueperi</name>
    <dbReference type="NCBI Taxonomy" id="127458"/>
    <lineage>
        <taxon>Bacteria</taxon>
        <taxon>Pseudomonadati</taxon>
        <taxon>Pseudomonadota</taxon>
        <taxon>Gammaproteobacteria</taxon>
        <taxon>Chromatiales</taxon>
        <taxon>Chromatiaceae</taxon>
        <taxon>Thiobaca</taxon>
    </lineage>
</organism>
<evidence type="ECO:0000313" key="4">
    <source>
        <dbReference type="Proteomes" id="UP000295717"/>
    </source>
</evidence>
<dbReference type="PROSITE" id="PS50110">
    <property type="entry name" value="RESPONSE_REGULATORY"/>
    <property type="match status" value="1"/>
</dbReference>
<feature type="domain" description="Response regulatory" evidence="2">
    <location>
        <begin position="2"/>
        <end position="116"/>
    </location>
</feature>
<dbReference type="InterPro" id="IPR011006">
    <property type="entry name" value="CheY-like_superfamily"/>
</dbReference>
<dbReference type="Proteomes" id="UP000295717">
    <property type="component" value="Unassembled WGS sequence"/>
</dbReference>
<name>A0A4R3MY36_9GAMM</name>
<evidence type="ECO:0000259" key="2">
    <source>
        <dbReference type="PROSITE" id="PS50110"/>
    </source>
</evidence>
<accession>A0A4R3MY36</accession>
<dbReference type="Pfam" id="PF00072">
    <property type="entry name" value="Response_reg"/>
    <property type="match status" value="1"/>
</dbReference>
<proteinExistence type="predicted"/>
<keyword evidence="1" id="KW-0597">Phosphoprotein</keyword>
<dbReference type="GO" id="GO:0000160">
    <property type="term" value="P:phosphorelay signal transduction system"/>
    <property type="evidence" value="ECO:0007669"/>
    <property type="project" value="InterPro"/>
</dbReference>
<protein>
    <submittedName>
        <fullName evidence="3">Two-component system response regulator LytT</fullName>
    </submittedName>
</protein>
<dbReference type="EMBL" id="SMAO01000007">
    <property type="protein sequence ID" value="TCT19673.1"/>
    <property type="molecule type" value="Genomic_DNA"/>
</dbReference>
<dbReference type="SUPFAM" id="SSF52172">
    <property type="entry name" value="CheY-like"/>
    <property type="match status" value="1"/>
</dbReference>
<evidence type="ECO:0000313" key="3">
    <source>
        <dbReference type="EMBL" id="TCT19673.1"/>
    </source>
</evidence>
<comment type="caution">
    <text evidence="3">The sequence shown here is derived from an EMBL/GenBank/DDBJ whole genome shotgun (WGS) entry which is preliminary data.</text>
</comment>
<dbReference type="AlphaFoldDB" id="A0A4R3MY36"/>
<dbReference type="RefSeq" id="WP_132977732.1">
    <property type="nucleotide sequence ID" value="NZ_SMAO01000007.1"/>
</dbReference>
<dbReference type="Gene3D" id="3.40.50.2300">
    <property type="match status" value="1"/>
</dbReference>
<keyword evidence="4" id="KW-1185">Reference proteome</keyword>
<evidence type="ECO:0000256" key="1">
    <source>
        <dbReference type="PROSITE-ProRule" id="PRU00169"/>
    </source>
</evidence>
<reference evidence="3 4" key="1">
    <citation type="submission" date="2019-03" db="EMBL/GenBank/DDBJ databases">
        <title>Genomic Encyclopedia of Type Strains, Phase IV (KMG-IV): sequencing the most valuable type-strain genomes for metagenomic binning, comparative biology and taxonomic classification.</title>
        <authorList>
            <person name="Goeker M."/>
        </authorList>
    </citation>
    <scope>NUCLEOTIDE SEQUENCE [LARGE SCALE GENOMIC DNA]</scope>
    <source>
        <strain evidence="3 4">DSM 13587</strain>
    </source>
</reference>